<proteinExistence type="predicted"/>
<dbReference type="Proteomes" id="UP000815846">
    <property type="component" value="Unassembled WGS sequence"/>
</dbReference>
<evidence type="ECO:0000313" key="3">
    <source>
        <dbReference type="Proteomes" id="UP000815846"/>
    </source>
</evidence>
<organism evidence="2 3">
    <name type="scientific">Colwellia echini</name>
    <dbReference type="NCBI Taxonomy" id="1982103"/>
    <lineage>
        <taxon>Bacteria</taxon>
        <taxon>Pseudomonadati</taxon>
        <taxon>Pseudomonadota</taxon>
        <taxon>Gammaproteobacteria</taxon>
        <taxon>Alteromonadales</taxon>
        <taxon>Colwelliaceae</taxon>
        <taxon>Colwellia</taxon>
    </lineage>
</organism>
<dbReference type="InterPro" id="IPR013783">
    <property type="entry name" value="Ig-like_fold"/>
</dbReference>
<dbReference type="SUPFAM" id="SSF49313">
    <property type="entry name" value="Cadherin-like"/>
    <property type="match status" value="2"/>
</dbReference>
<dbReference type="SMART" id="SM00736">
    <property type="entry name" value="CADG"/>
    <property type="match status" value="2"/>
</dbReference>
<protein>
    <recommendedName>
        <fullName evidence="1">Dystroglycan-type cadherin-like domain-containing protein</fullName>
    </recommendedName>
</protein>
<dbReference type="Pfam" id="PF05345">
    <property type="entry name" value="He_PIG"/>
    <property type="match status" value="2"/>
</dbReference>
<comment type="caution">
    <text evidence="2">The sequence shown here is derived from an EMBL/GenBank/DDBJ whole genome shotgun (WGS) entry which is preliminary data.</text>
</comment>
<dbReference type="InterPro" id="IPR006644">
    <property type="entry name" value="Cadg"/>
</dbReference>
<dbReference type="PANTHER" id="PTHR21559">
    <property type="entry name" value="DYSTROGLYCAN-RELATED"/>
    <property type="match status" value="1"/>
</dbReference>
<evidence type="ECO:0000313" key="2">
    <source>
        <dbReference type="EMBL" id="TYK65109.1"/>
    </source>
</evidence>
<evidence type="ECO:0000259" key="1">
    <source>
        <dbReference type="SMART" id="SM00736"/>
    </source>
</evidence>
<reference evidence="2 3" key="1">
    <citation type="submission" date="2019-08" db="EMBL/GenBank/DDBJ databases">
        <title>Microbe sample from Colwellia echini.</title>
        <authorList>
            <person name="Christiansen L."/>
            <person name="Pathiraja D."/>
            <person name="Schultz-Johansen M."/>
            <person name="Choi I.-G."/>
            <person name="Stougaard P."/>
        </authorList>
    </citation>
    <scope>NUCLEOTIDE SEQUENCE [LARGE SCALE GENOMIC DNA]</scope>
    <source>
        <strain evidence="2 3">A3</strain>
    </source>
</reference>
<dbReference type="EMBL" id="PJAI02000014">
    <property type="protein sequence ID" value="TYK65109.1"/>
    <property type="molecule type" value="Genomic_DNA"/>
</dbReference>
<dbReference type="PANTHER" id="PTHR21559:SF21">
    <property type="entry name" value="DYSTROGLYCAN 1"/>
    <property type="match status" value="1"/>
</dbReference>
<accession>A0ABY3MVH1</accession>
<feature type="domain" description="Dystroglycan-type cadherin-like" evidence="1">
    <location>
        <begin position="50"/>
        <end position="146"/>
    </location>
</feature>
<keyword evidence="3" id="KW-1185">Reference proteome</keyword>
<name>A0ABY3MVH1_9GAMM</name>
<dbReference type="InterPro" id="IPR015919">
    <property type="entry name" value="Cadherin-like_sf"/>
</dbReference>
<gene>
    <name evidence="2" type="ORF">CWS31_012520</name>
</gene>
<feature type="domain" description="Dystroglycan-type cadherin-like" evidence="1">
    <location>
        <begin position="151"/>
        <end position="243"/>
    </location>
</feature>
<dbReference type="Gene3D" id="2.60.40.10">
    <property type="entry name" value="Immunoglobulins"/>
    <property type="match status" value="2"/>
</dbReference>
<sequence length="570" mass="60179">MKKQLDIYWGNIMKKYNNKLVKTMISVSLGLALSACGSDSKETPITIPDTVINAAPTITSNAETTVASGVAYSYLLVGADVDGDTLTMSATNLPAWLTFDSATGILSGTAAETDAGEYAITLTVSDGTDDITQSFTINVTAADTSPDNNPAVITSSGITTATVGEAYAYTLTATDADNDTLTMSATIPNELSWLTFDATSGILSGTPASGDIATTAITLTVNDGTEDTTQTFNIEVDETVIVSNVIDFEEASDTYVFNNFDGGMSEVVANPQVTGIDVSAQVVKMEKFAGQQWGGSTLTLPTAMVLDAADNTFKLKVYADRAVPVLFKLEGINKELSVNHTGSGWEELTFDFGTDAAGSLSAVTMIFDLGVMGDAENDASNWTFYYDDLSLPTSKEVDESGFVAVGTPYDFEAAGFGGDFTWAVFENDGNAPLEFVANPGSSALNDSAIVAMFTAKQAGQAWAGTETTAANTTPFTMDASNSIVKIMVYKSVISDVGLKFSVGAAAQGELKVANTKINEWEELTFDFSSRVGSAETINIDSVIVFPDFNTDGRASDTVSYFDNITFGHYE</sequence>